<sequence>MPIPQQPTVLPFLQETDPRTNAIGSLCSANASNAWLDIVLAIDISDAMNARDLQEFSGEIASLLSQFNINQWGDHTSRVAIVTYASNVVVRYFLNDVTSLTALNHQLLLLRSYANSSDNGVNVQKALQVSYNLLKNQSSNRIPVIILVGAAYNNIGFNGAEQIASVIKDNGIKLLQLVLMRLMAFFQQNLID</sequence>
<dbReference type="InterPro" id="IPR036465">
    <property type="entry name" value="vWFA_dom_sf"/>
</dbReference>
<dbReference type="SUPFAM" id="SSF53300">
    <property type="entry name" value="vWA-like"/>
    <property type="match status" value="1"/>
</dbReference>
<evidence type="ECO:0000313" key="2">
    <source>
        <dbReference type="Proteomes" id="UP000887577"/>
    </source>
</evidence>
<dbReference type="Gene3D" id="3.40.50.410">
    <property type="entry name" value="von Willebrand factor, type A domain"/>
    <property type="match status" value="1"/>
</dbReference>
<name>A0A914YXN3_9BILA</name>
<dbReference type="SMART" id="SM00327">
    <property type="entry name" value="VWA"/>
    <property type="match status" value="1"/>
</dbReference>
<organism evidence="2 3">
    <name type="scientific">Panagrolaimus superbus</name>
    <dbReference type="NCBI Taxonomy" id="310955"/>
    <lineage>
        <taxon>Eukaryota</taxon>
        <taxon>Metazoa</taxon>
        <taxon>Ecdysozoa</taxon>
        <taxon>Nematoda</taxon>
        <taxon>Chromadorea</taxon>
        <taxon>Rhabditida</taxon>
        <taxon>Tylenchina</taxon>
        <taxon>Panagrolaimomorpha</taxon>
        <taxon>Panagrolaimoidea</taxon>
        <taxon>Panagrolaimidae</taxon>
        <taxon>Panagrolaimus</taxon>
    </lineage>
</organism>
<dbReference type="PROSITE" id="PS50234">
    <property type="entry name" value="VWFA"/>
    <property type="match status" value="1"/>
</dbReference>
<dbReference type="Proteomes" id="UP000887577">
    <property type="component" value="Unplaced"/>
</dbReference>
<reference evidence="3" key="1">
    <citation type="submission" date="2022-11" db="UniProtKB">
        <authorList>
            <consortium name="WormBaseParasite"/>
        </authorList>
    </citation>
    <scope>IDENTIFICATION</scope>
</reference>
<dbReference type="InterPro" id="IPR002035">
    <property type="entry name" value="VWF_A"/>
</dbReference>
<accession>A0A914YXN3</accession>
<dbReference type="PANTHER" id="PTHR31024">
    <property type="entry name" value="C-TYPE LECTIN"/>
    <property type="match status" value="1"/>
</dbReference>
<keyword evidence="2" id="KW-1185">Reference proteome</keyword>
<proteinExistence type="predicted"/>
<evidence type="ECO:0000259" key="1">
    <source>
        <dbReference type="PROSITE" id="PS50234"/>
    </source>
</evidence>
<dbReference type="PANTHER" id="PTHR31024:SF3">
    <property type="entry name" value="C-TYPE LECTIN-RELATED"/>
    <property type="match status" value="1"/>
</dbReference>
<dbReference type="AlphaFoldDB" id="A0A914YXN3"/>
<dbReference type="WBParaSite" id="PSU_v2.g4719.t1">
    <property type="protein sequence ID" value="PSU_v2.g4719.t1"/>
    <property type="gene ID" value="PSU_v2.g4719"/>
</dbReference>
<dbReference type="Pfam" id="PF00092">
    <property type="entry name" value="VWA"/>
    <property type="match status" value="1"/>
</dbReference>
<feature type="domain" description="VWFA" evidence="1">
    <location>
        <begin position="37"/>
        <end position="192"/>
    </location>
</feature>
<evidence type="ECO:0000313" key="3">
    <source>
        <dbReference type="WBParaSite" id="PSU_v2.g4719.t1"/>
    </source>
</evidence>
<protein>
    <submittedName>
        <fullName evidence="3">VWFA domain-containing protein</fullName>
    </submittedName>
</protein>